<dbReference type="PANTHER" id="PTHR30244">
    <property type="entry name" value="TRANSAMINASE"/>
    <property type="match status" value="1"/>
</dbReference>
<evidence type="ECO:0000313" key="1">
    <source>
        <dbReference type="EMBL" id="GAH88835.1"/>
    </source>
</evidence>
<name>X1K5B8_9ZZZZ</name>
<gene>
    <name evidence="1" type="ORF">S03H2_60365</name>
</gene>
<sequence>MIPFNKPAMVGQEFWYMQDSHRCSVNYVAKCEELLAEILGTNVLLTTSGTAALEVAAMLLDVGLGDEVIVPAFTHPATASAFARLGA</sequence>
<dbReference type="EMBL" id="BARU01038891">
    <property type="protein sequence ID" value="GAH88835.1"/>
    <property type="molecule type" value="Genomic_DNA"/>
</dbReference>
<evidence type="ECO:0008006" key="2">
    <source>
        <dbReference type="Google" id="ProtNLM"/>
    </source>
</evidence>
<protein>
    <recommendedName>
        <fullName evidence="2">Aminotransferase class I/classII domain-containing protein</fullName>
    </recommendedName>
</protein>
<organism evidence="1">
    <name type="scientific">marine sediment metagenome</name>
    <dbReference type="NCBI Taxonomy" id="412755"/>
    <lineage>
        <taxon>unclassified sequences</taxon>
        <taxon>metagenomes</taxon>
        <taxon>ecological metagenomes</taxon>
    </lineage>
</organism>
<dbReference type="GO" id="GO:0000271">
    <property type="term" value="P:polysaccharide biosynthetic process"/>
    <property type="evidence" value="ECO:0007669"/>
    <property type="project" value="TreeGrafter"/>
</dbReference>
<dbReference type="InterPro" id="IPR000653">
    <property type="entry name" value="DegT/StrS_aminotransferase"/>
</dbReference>
<dbReference type="InterPro" id="IPR015421">
    <property type="entry name" value="PyrdxlP-dep_Trfase_major"/>
</dbReference>
<dbReference type="SUPFAM" id="SSF53383">
    <property type="entry name" value="PLP-dependent transferases"/>
    <property type="match status" value="1"/>
</dbReference>
<dbReference type="Gene3D" id="3.40.640.10">
    <property type="entry name" value="Type I PLP-dependent aspartate aminotransferase-like (Major domain)"/>
    <property type="match status" value="1"/>
</dbReference>
<dbReference type="GO" id="GO:0008483">
    <property type="term" value="F:transaminase activity"/>
    <property type="evidence" value="ECO:0007669"/>
    <property type="project" value="TreeGrafter"/>
</dbReference>
<dbReference type="GO" id="GO:0030170">
    <property type="term" value="F:pyridoxal phosphate binding"/>
    <property type="evidence" value="ECO:0007669"/>
    <property type="project" value="TreeGrafter"/>
</dbReference>
<proteinExistence type="predicted"/>
<dbReference type="Pfam" id="PF01041">
    <property type="entry name" value="DegT_DnrJ_EryC1"/>
    <property type="match status" value="1"/>
</dbReference>
<feature type="non-terminal residue" evidence="1">
    <location>
        <position position="87"/>
    </location>
</feature>
<dbReference type="InterPro" id="IPR015424">
    <property type="entry name" value="PyrdxlP-dep_Trfase"/>
</dbReference>
<accession>X1K5B8</accession>
<reference evidence="1" key="1">
    <citation type="journal article" date="2014" name="Front. Microbiol.">
        <title>High frequency of phylogenetically diverse reductive dehalogenase-homologous genes in deep subseafloor sedimentary metagenomes.</title>
        <authorList>
            <person name="Kawai M."/>
            <person name="Futagami T."/>
            <person name="Toyoda A."/>
            <person name="Takaki Y."/>
            <person name="Nishi S."/>
            <person name="Hori S."/>
            <person name="Arai W."/>
            <person name="Tsubouchi T."/>
            <person name="Morono Y."/>
            <person name="Uchiyama I."/>
            <person name="Ito T."/>
            <person name="Fujiyama A."/>
            <person name="Inagaki F."/>
            <person name="Takami H."/>
        </authorList>
    </citation>
    <scope>NUCLEOTIDE SEQUENCE</scope>
    <source>
        <strain evidence="1">Expedition CK06-06</strain>
    </source>
</reference>
<dbReference type="AlphaFoldDB" id="X1K5B8"/>
<dbReference type="PANTHER" id="PTHR30244:SF34">
    <property type="entry name" value="DTDP-4-AMINO-4,6-DIDEOXYGALACTOSE TRANSAMINASE"/>
    <property type="match status" value="1"/>
</dbReference>
<comment type="caution">
    <text evidence="1">The sequence shown here is derived from an EMBL/GenBank/DDBJ whole genome shotgun (WGS) entry which is preliminary data.</text>
</comment>